<keyword evidence="4" id="KW-0963">Cytoplasm</keyword>
<feature type="region of interest" description="Disordered" evidence="8">
    <location>
        <begin position="356"/>
        <end position="375"/>
    </location>
</feature>
<dbReference type="Gene3D" id="1.20.58.610">
    <property type="entry name" value="Cdc37, Hsp90 binding domain"/>
    <property type="match status" value="1"/>
</dbReference>
<keyword evidence="5" id="KW-0143">Chaperone</keyword>
<accession>A0AAV2PLU6</accession>
<gene>
    <name evidence="12" type="ORF">MNOR_LOCUS2091</name>
</gene>
<comment type="caution">
    <text evidence="12">The sequence shown here is derived from an EMBL/GenBank/DDBJ whole genome shotgun (WGS) entry which is preliminary data.</text>
</comment>
<feature type="coiled-coil region" evidence="7">
    <location>
        <begin position="54"/>
        <end position="120"/>
    </location>
</feature>
<dbReference type="InterPro" id="IPR013873">
    <property type="entry name" value="Cdc37_C"/>
</dbReference>
<evidence type="ECO:0000256" key="6">
    <source>
        <dbReference type="ARBA" id="ARBA00031396"/>
    </source>
</evidence>
<proteinExistence type="inferred from homology"/>
<dbReference type="GO" id="GO:0050821">
    <property type="term" value="P:protein stabilization"/>
    <property type="evidence" value="ECO:0007669"/>
    <property type="project" value="TreeGrafter"/>
</dbReference>
<evidence type="ECO:0000259" key="10">
    <source>
        <dbReference type="SMART" id="SM01070"/>
    </source>
</evidence>
<dbReference type="SMART" id="SM01069">
    <property type="entry name" value="CDC37_C"/>
    <property type="match status" value="1"/>
</dbReference>
<organism evidence="12 13">
    <name type="scientific">Meganyctiphanes norvegica</name>
    <name type="common">Northern krill</name>
    <name type="synonym">Thysanopoda norvegica</name>
    <dbReference type="NCBI Taxonomy" id="48144"/>
    <lineage>
        <taxon>Eukaryota</taxon>
        <taxon>Metazoa</taxon>
        <taxon>Ecdysozoa</taxon>
        <taxon>Arthropoda</taxon>
        <taxon>Crustacea</taxon>
        <taxon>Multicrustacea</taxon>
        <taxon>Malacostraca</taxon>
        <taxon>Eumalacostraca</taxon>
        <taxon>Eucarida</taxon>
        <taxon>Euphausiacea</taxon>
        <taxon>Euphausiidae</taxon>
        <taxon>Meganyctiphanes</taxon>
    </lineage>
</organism>
<reference evidence="12 13" key="1">
    <citation type="submission" date="2024-05" db="EMBL/GenBank/DDBJ databases">
        <authorList>
            <person name="Wallberg A."/>
        </authorList>
    </citation>
    <scope>NUCLEOTIDE SEQUENCE [LARGE SCALE GENOMIC DNA]</scope>
</reference>
<evidence type="ECO:0000256" key="7">
    <source>
        <dbReference type="SAM" id="Coils"/>
    </source>
</evidence>
<evidence type="ECO:0000256" key="2">
    <source>
        <dbReference type="ARBA" id="ARBA00006222"/>
    </source>
</evidence>
<evidence type="ECO:0000256" key="8">
    <source>
        <dbReference type="SAM" id="MobiDB-lite"/>
    </source>
</evidence>
<sequence length="375" mass="44266">MSVCNVRYLGKFVNMVDYSKWKDIEVSDDEDDIHPNIDTPSLFRWRHQARVERMDESQKEKDALLAAQKEHEKKVKDIKEKLKVKESTDMSDVKKSLTQLEEEAKKIREKQAELEKKERLEPWNVDTISSDGFSKTIINTTTPWNKDDDMTEDEKEKKMKEFIKKYEKEIKKYGMFKNYDDSRRFLMENPHLADEDTANYMVIWCINLEMEDKHELMNHVSHQTICMQFILELAKQLKRDPRSCISAFFHRIQQAEAEYMRAFNEELDGFKSRVKKRAQEKIDAAMKEIEEEERQARLGPGGLDPLEVLEELPKELKECFESQNIQNLKDCIKSLDVETATYHMKRCVDSGLWVPEGNLMKEEGDEEEGKSKEDA</sequence>
<name>A0AAV2PLU6_MEGNR</name>
<feature type="domain" description="Cdc37 N-terminal" evidence="11">
    <location>
        <begin position="15"/>
        <end position="136"/>
    </location>
</feature>
<dbReference type="GO" id="GO:0031072">
    <property type="term" value="F:heat shock protein binding"/>
    <property type="evidence" value="ECO:0007669"/>
    <property type="project" value="TreeGrafter"/>
</dbReference>
<dbReference type="PANTHER" id="PTHR12800:SF4">
    <property type="entry name" value="HSP90 CO-CHAPERONE CDC37"/>
    <property type="match status" value="1"/>
</dbReference>
<evidence type="ECO:0000259" key="9">
    <source>
        <dbReference type="SMART" id="SM01069"/>
    </source>
</evidence>
<dbReference type="AlphaFoldDB" id="A0AAV2PLU6"/>
<evidence type="ECO:0000256" key="4">
    <source>
        <dbReference type="ARBA" id="ARBA00022490"/>
    </source>
</evidence>
<dbReference type="FunFam" id="1.20.58.610:FF:000001">
    <property type="entry name" value="Hsp90 co-chaperone Cdc37-like 1"/>
    <property type="match status" value="1"/>
</dbReference>
<dbReference type="GO" id="GO:0005737">
    <property type="term" value="C:cytoplasm"/>
    <property type="evidence" value="ECO:0007669"/>
    <property type="project" value="UniProtKB-SubCell"/>
</dbReference>
<dbReference type="EMBL" id="CAXKWB010000605">
    <property type="protein sequence ID" value="CAL4061341.1"/>
    <property type="molecule type" value="Genomic_DNA"/>
</dbReference>
<protein>
    <recommendedName>
        <fullName evidence="3">Hsp90 co-chaperone Cdc37</fullName>
    </recommendedName>
    <alternativeName>
        <fullName evidence="6">Hsp90 chaperone protein kinase-targeting subunit</fullName>
    </alternativeName>
</protein>
<dbReference type="GO" id="GO:0006457">
    <property type="term" value="P:protein folding"/>
    <property type="evidence" value="ECO:0007669"/>
    <property type="project" value="TreeGrafter"/>
</dbReference>
<dbReference type="Proteomes" id="UP001497623">
    <property type="component" value="Unassembled WGS sequence"/>
</dbReference>
<feature type="domain" description="Cdc37 C-terminal" evidence="9">
    <location>
        <begin position="297"/>
        <end position="371"/>
    </location>
</feature>
<feature type="domain" description="Cdc37 Hsp90 binding" evidence="10">
    <location>
        <begin position="129"/>
        <end position="293"/>
    </location>
</feature>
<dbReference type="GO" id="GO:0019901">
    <property type="term" value="F:protein kinase binding"/>
    <property type="evidence" value="ECO:0007669"/>
    <property type="project" value="InterPro"/>
</dbReference>
<evidence type="ECO:0000256" key="1">
    <source>
        <dbReference type="ARBA" id="ARBA00004496"/>
    </source>
</evidence>
<dbReference type="Pfam" id="PF08564">
    <property type="entry name" value="CDC37_C"/>
    <property type="match status" value="1"/>
</dbReference>
<dbReference type="InterPro" id="IPR013855">
    <property type="entry name" value="Cdc37_N_dom"/>
</dbReference>
<evidence type="ECO:0000256" key="3">
    <source>
        <dbReference type="ARBA" id="ARBA00020496"/>
    </source>
</evidence>
<dbReference type="PANTHER" id="PTHR12800">
    <property type="entry name" value="CDC37-RELATED"/>
    <property type="match status" value="1"/>
</dbReference>
<keyword evidence="13" id="KW-1185">Reference proteome</keyword>
<dbReference type="Pfam" id="PF03234">
    <property type="entry name" value="CDC37_N"/>
    <property type="match status" value="1"/>
</dbReference>
<keyword evidence="7" id="KW-0175">Coiled coil</keyword>
<dbReference type="Gene3D" id="6.10.140.250">
    <property type="match status" value="1"/>
</dbReference>
<comment type="similarity">
    <text evidence="2">Belongs to the CDC37 family.</text>
</comment>
<dbReference type="SMART" id="SM01070">
    <property type="entry name" value="CDC37_M"/>
    <property type="match status" value="1"/>
</dbReference>
<dbReference type="InterPro" id="IPR013874">
    <property type="entry name" value="Cdc37_Hsp90-bd"/>
</dbReference>
<comment type="subcellular location">
    <subcellularLocation>
        <location evidence="1">Cytoplasm</location>
    </subcellularLocation>
</comment>
<dbReference type="SMART" id="SM01071">
    <property type="entry name" value="CDC37_N"/>
    <property type="match status" value="1"/>
</dbReference>
<dbReference type="GO" id="GO:0051087">
    <property type="term" value="F:protein-folding chaperone binding"/>
    <property type="evidence" value="ECO:0007669"/>
    <property type="project" value="TreeGrafter"/>
</dbReference>
<dbReference type="Pfam" id="PF08565">
    <property type="entry name" value="CDC37_M"/>
    <property type="match status" value="1"/>
</dbReference>
<evidence type="ECO:0000259" key="11">
    <source>
        <dbReference type="SMART" id="SM01071"/>
    </source>
</evidence>
<dbReference type="InterPro" id="IPR038189">
    <property type="entry name" value="Cdc37_Hsp90-bd_sf"/>
</dbReference>
<dbReference type="InterPro" id="IPR004918">
    <property type="entry name" value="Cdc37"/>
</dbReference>
<dbReference type="GO" id="GO:0051082">
    <property type="term" value="F:unfolded protein binding"/>
    <property type="evidence" value="ECO:0007669"/>
    <property type="project" value="TreeGrafter"/>
</dbReference>
<dbReference type="SUPFAM" id="SSF101391">
    <property type="entry name" value="Hsp90 co-chaperone CDC37"/>
    <property type="match status" value="1"/>
</dbReference>
<evidence type="ECO:0000256" key="5">
    <source>
        <dbReference type="ARBA" id="ARBA00023186"/>
    </source>
</evidence>
<evidence type="ECO:0000313" key="12">
    <source>
        <dbReference type="EMBL" id="CAL4061341.1"/>
    </source>
</evidence>
<evidence type="ECO:0000313" key="13">
    <source>
        <dbReference type="Proteomes" id="UP001497623"/>
    </source>
</evidence>